<accession>A0A495IE37</accession>
<dbReference type="Gene3D" id="3.30.110.70">
    <property type="entry name" value="Hypothetical protein apc22750. Chain B"/>
    <property type="match status" value="1"/>
</dbReference>
<dbReference type="PANTHER" id="PTHR34068">
    <property type="entry name" value="UPF0145 PROTEIN YBJQ"/>
    <property type="match status" value="1"/>
</dbReference>
<dbReference type="InterPro" id="IPR035439">
    <property type="entry name" value="UPF0145_dom_sf"/>
</dbReference>
<dbReference type="RefSeq" id="WP_121368451.1">
    <property type="nucleotide sequence ID" value="NZ_RBKS01000001.1"/>
</dbReference>
<comment type="similarity">
    <text evidence="1 2">Belongs to the UPF0145 family.</text>
</comment>
<keyword evidence="4" id="KW-1185">Reference proteome</keyword>
<dbReference type="SUPFAM" id="SSF117782">
    <property type="entry name" value="YbjQ-like"/>
    <property type="match status" value="1"/>
</dbReference>
<dbReference type="Pfam" id="PF01906">
    <property type="entry name" value="YbjQ_1"/>
    <property type="match status" value="1"/>
</dbReference>
<sequence length="125" mass="13002">MIIVTTNDIPGYRVTNVLGEVMGLTVRALNFGAGITAGFRAIGGGELPEYTRTMHDSRIEVMNRMAGEAQSRGGNAILAMRFDANAIGSYTEMCAYGTAVVIEPLPATTPQPAPGAYPAPTGPAA</sequence>
<dbReference type="AlphaFoldDB" id="A0A495IE37"/>
<dbReference type="PANTHER" id="PTHR34068:SF2">
    <property type="entry name" value="UPF0145 PROTEIN SCO3412"/>
    <property type="match status" value="1"/>
</dbReference>
<evidence type="ECO:0000256" key="2">
    <source>
        <dbReference type="HAMAP-Rule" id="MF_00338"/>
    </source>
</evidence>
<gene>
    <name evidence="3" type="ORF">C8E83_0694</name>
</gene>
<evidence type="ECO:0000313" key="3">
    <source>
        <dbReference type="EMBL" id="RKR73601.1"/>
    </source>
</evidence>
<evidence type="ECO:0000256" key="1">
    <source>
        <dbReference type="ARBA" id="ARBA00010751"/>
    </source>
</evidence>
<dbReference type="InterPro" id="IPR002765">
    <property type="entry name" value="UPF0145_YbjQ-like"/>
</dbReference>
<name>A0A495IE37_9MICO</name>
<organism evidence="3 4">
    <name type="scientific">Frondihabitans australicus</name>
    <dbReference type="NCBI Taxonomy" id="386892"/>
    <lineage>
        <taxon>Bacteria</taxon>
        <taxon>Bacillati</taxon>
        <taxon>Actinomycetota</taxon>
        <taxon>Actinomycetes</taxon>
        <taxon>Micrococcales</taxon>
        <taxon>Microbacteriaceae</taxon>
        <taxon>Frondihabitans</taxon>
    </lineage>
</organism>
<proteinExistence type="inferred from homology"/>
<dbReference type="HAMAP" id="MF_00338">
    <property type="entry name" value="UPF0145"/>
    <property type="match status" value="1"/>
</dbReference>
<comment type="caution">
    <text evidence="3">The sequence shown here is derived from an EMBL/GenBank/DDBJ whole genome shotgun (WGS) entry which is preliminary data.</text>
</comment>
<dbReference type="EMBL" id="RBKS01000001">
    <property type="protein sequence ID" value="RKR73601.1"/>
    <property type="molecule type" value="Genomic_DNA"/>
</dbReference>
<evidence type="ECO:0000313" key="4">
    <source>
        <dbReference type="Proteomes" id="UP000280008"/>
    </source>
</evidence>
<dbReference type="Proteomes" id="UP000280008">
    <property type="component" value="Unassembled WGS sequence"/>
</dbReference>
<dbReference type="OrthoDB" id="9796448at2"/>
<reference evidence="3 4" key="1">
    <citation type="submission" date="2018-10" db="EMBL/GenBank/DDBJ databases">
        <title>Sequencing the genomes of 1000 actinobacteria strains.</title>
        <authorList>
            <person name="Klenk H.-P."/>
        </authorList>
    </citation>
    <scope>NUCLEOTIDE SEQUENCE [LARGE SCALE GENOMIC DNA]</scope>
    <source>
        <strain evidence="3 4">DSM 17894</strain>
    </source>
</reference>
<protein>
    <recommendedName>
        <fullName evidence="2">UPF0145 protein C8E83_0694</fullName>
    </recommendedName>
</protein>